<reference evidence="2" key="1">
    <citation type="journal article" date="2022" name="bioRxiv">
        <title>Sequencing and chromosome-scale assembly of the giantPleurodeles waltlgenome.</title>
        <authorList>
            <person name="Brown T."/>
            <person name="Elewa A."/>
            <person name="Iarovenko S."/>
            <person name="Subramanian E."/>
            <person name="Araus A.J."/>
            <person name="Petzold A."/>
            <person name="Susuki M."/>
            <person name="Suzuki K.-i.T."/>
            <person name="Hayashi T."/>
            <person name="Toyoda A."/>
            <person name="Oliveira C."/>
            <person name="Osipova E."/>
            <person name="Leigh N.D."/>
            <person name="Simon A."/>
            <person name="Yun M.H."/>
        </authorList>
    </citation>
    <scope>NUCLEOTIDE SEQUENCE</scope>
    <source>
        <strain evidence="2">20211129_DDA</strain>
        <tissue evidence="2">Liver</tissue>
    </source>
</reference>
<proteinExistence type="predicted"/>
<sequence length="133" mass="15175">MHSRSGFLFDANQGSTRKEELQKALRGWATAKEAEGHTEGEEEDEDKEVQSIHNSIVGGPVMSRERVSRAGSSVSSKGLTPEELHDRQAERAHQLELEKFRMRREMEESRMAIEEKTILLAHELSLMELDQRS</sequence>
<organism evidence="2 3">
    <name type="scientific">Pleurodeles waltl</name>
    <name type="common">Iberian ribbed newt</name>
    <dbReference type="NCBI Taxonomy" id="8319"/>
    <lineage>
        <taxon>Eukaryota</taxon>
        <taxon>Metazoa</taxon>
        <taxon>Chordata</taxon>
        <taxon>Craniata</taxon>
        <taxon>Vertebrata</taxon>
        <taxon>Euteleostomi</taxon>
        <taxon>Amphibia</taxon>
        <taxon>Batrachia</taxon>
        <taxon>Caudata</taxon>
        <taxon>Salamandroidea</taxon>
        <taxon>Salamandridae</taxon>
        <taxon>Pleurodelinae</taxon>
        <taxon>Pleurodeles</taxon>
    </lineage>
</organism>
<name>A0AAV7TAK2_PLEWA</name>
<dbReference type="AlphaFoldDB" id="A0AAV7TAK2"/>
<gene>
    <name evidence="2" type="ORF">NDU88_005167</name>
</gene>
<dbReference type="EMBL" id="JANPWB010000007">
    <property type="protein sequence ID" value="KAJ1173331.1"/>
    <property type="molecule type" value="Genomic_DNA"/>
</dbReference>
<protein>
    <submittedName>
        <fullName evidence="2">Uncharacterized protein</fullName>
    </submittedName>
</protein>
<evidence type="ECO:0000256" key="1">
    <source>
        <dbReference type="SAM" id="MobiDB-lite"/>
    </source>
</evidence>
<feature type="compositionally biased region" description="Basic and acidic residues" evidence="1">
    <location>
        <begin position="80"/>
        <end position="91"/>
    </location>
</feature>
<dbReference type="Proteomes" id="UP001066276">
    <property type="component" value="Chromosome 4_1"/>
</dbReference>
<evidence type="ECO:0000313" key="3">
    <source>
        <dbReference type="Proteomes" id="UP001066276"/>
    </source>
</evidence>
<accession>A0AAV7TAK2</accession>
<evidence type="ECO:0000313" key="2">
    <source>
        <dbReference type="EMBL" id="KAJ1173331.1"/>
    </source>
</evidence>
<feature type="region of interest" description="Disordered" evidence="1">
    <location>
        <begin position="1"/>
        <end position="91"/>
    </location>
</feature>
<comment type="caution">
    <text evidence="2">The sequence shown here is derived from an EMBL/GenBank/DDBJ whole genome shotgun (WGS) entry which is preliminary data.</text>
</comment>
<keyword evidence="3" id="KW-1185">Reference proteome</keyword>